<sequence length="134" mass="14891">MDLGMNVTAIYMLAPATGTARKMVQVTLEAEGGACLDDATRSAWAAVAPEVQMIISILVSSHHEPGPNKVFLQGEGYDLKLERKTWKYGTSWRFMWGDEEVPSGEKWVFTWCPKTKLKGTTIEEVHNCTTNVVV</sequence>
<dbReference type="EMBL" id="KV417289">
    <property type="protein sequence ID" value="KZO95365.1"/>
    <property type="molecule type" value="Genomic_DNA"/>
</dbReference>
<evidence type="ECO:0000313" key="2">
    <source>
        <dbReference type="Proteomes" id="UP000076738"/>
    </source>
</evidence>
<dbReference type="Proteomes" id="UP000076738">
    <property type="component" value="Unassembled WGS sequence"/>
</dbReference>
<name>A0A167L635_CALVF</name>
<dbReference type="AlphaFoldDB" id="A0A167L635"/>
<reference evidence="1 2" key="1">
    <citation type="journal article" date="2016" name="Mol. Biol. Evol.">
        <title>Comparative Genomics of Early-Diverging Mushroom-Forming Fungi Provides Insights into the Origins of Lignocellulose Decay Capabilities.</title>
        <authorList>
            <person name="Nagy L.G."/>
            <person name="Riley R."/>
            <person name="Tritt A."/>
            <person name="Adam C."/>
            <person name="Daum C."/>
            <person name="Floudas D."/>
            <person name="Sun H."/>
            <person name="Yadav J.S."/>
            <person name="Pangilinan J."/>
            <person name="Larsson K.H."/>
            <person name="Matsuura K."/>
            <person name="Barry K."/>
            <person name="Labutti K."/>
            <person name="Kuo R."/>
            <person name="Ohm R.A."/>
            <person name="Bhattacharya S.S."/>
            <person name="Shirouzu T."/>
            <person name="Yoshinaga Y."/>
            <person name="Martin F.M."/>
            <person name="Grigoriev I.V."/>
            <person name="Hibbett D.S."/>
        </authorList>
    </citation>
    <scope>NUCLEOTIDE SEQUENCE [LARGE SCALE GENOMIC DNA]</scope>
    <source>
        <strain evidence="1 2">TUFC12733</strain>
    </source>
</reference>
<proteinExistence type="predicted"/>
<accession>A0A167L635</accession>
<keyword evidence="2" id="KW-1185">Reference proteome</keyword>
<protein>
    <submittedName>
        <fullName evidence="1">Uncharacterized protein</fullName>
    </submittedName>
</protein>
<organism evidence="1 2">
    <name type="scientific">Calocera viscosa (strain TUFC12733)</name>
    <dbReference type="NCBI Taxonomy" id="1330018"/>
    <lineage>
        <taxon>Eukaryota</taxon>
        <taxon>Fungi</taxon>
        <taxon>Dikarya</taxon>
        <taxon>Basidiomycota</taxon>
        <taxon>Agaricomycotina</taxon>
        <taxon>Dacrymycetes</taxon>
        <taxon>Dacrymycetales</taxon>
        <taxon>Dacrymycetaceae</taxon>
        <taxon>Calocera</taxon>
    </lineage>
</organism>
<gene>
    <name evidence="1" type="ORF">CALVIDRAFT_564778</name>
</gene>
<evidence type="ECO:0000313" key="1">
    <source>
        <dbReference type="EMBL" id="KZO95365.1"/>
    </source>
</evidence>